<keyword evidence="14" id="KW-1185">Reference proteome</keyword>
<dbReference type="GO" id="GO:0005829">
    <property type="term" value="C:cytosol"/>
    <property type="evidence" value="ECO:0007669"/>
    <property type="project" value="TreeGrafter"/>
</dbReference>
<evidence type="ECO:0000256" key="9">
    <source>
        <dbReference type="ARBA" id="ARBA00023146"/>
    </source>
</evidence>
<keyword evidence="9 10" id="KW-0030">Aminoacyl-tRNA synthetase</keyword>
<keyword evidence="7 10" id="KW-0067">ATP-binding</keyword>
<dbReference type="InterPro" id="IPR008925">
    <property type="entry name" value="aa_tRNA-synth_I_cd-bd_sf"/>
</dbReference>
<dbReference type="AlphaFoldDB" id="A0A1N6F4V1"/>
<protein>
    <recommendedName>
        <fullName evidence="10">Glutamate--tRNA ligase</fullName>
        <ecNumber evidence="10">6.1.1.17</ecNumber>
    </recommendedName>
    <alternativeName>
        <fullName evidence="10">Glutamyl-tRNA synthetase</fullName>
        <shortName evidence="10">GluRS</shortName>
    </alternativeName>
</protein>
<evidence type="ECO:0000259" key="11">
    <source>
        <dbReference type="Pfam" id="PF00749"/>
    </source>
</evidence>
<dbReference type="InterPro" id="IPR020058">
    <property type="entry name" value="Glu/Gln-tRNA-synth_Ib_cat-dom"/>
</dbReference>
<dbReference type="InterPro" id="IPR014729">
    <property type="entry name" value="Rossmann-like_a/b/a_fold"/>
</dbReference>
<feature type="short sequence motif" description="'KMSKS' region" evidence="10">
    <location>
        <begin position="248"/>
        <end position="252"/>
    </location>
</feature>
<comment type="subunit">
    <text evidence="3 10">Monomer.</text>
</comment>
<evidence type="ECO:0000256" key="8">
    <source>
        <dbReference type="ARBA" id="ARBA00022917"/>
    </source>
</evidence>
<dbReference type="STRING" id="364032.SAMN05443662_0919"/>
<reference evidence="14" key="1">
    <citation type="submission" date="2016-11" db="EMBL/GenBank/DDBJ databases">
        <authorList>
            <person name="Varghese N."/>
            <person name="Submissions S."/>
        </authorList>
    </citation>
    <scope>NUCLEOTIDE SEQUENCE [LARGE SCALE GENOMIC DNA]</scope>
    <source>
        <strain evidence="14">DSM 17737</strain>
    </source>
</reference>
<dbReference type="PANTHER" id="PTHR43311">
    <property type="entry name" value="GLUTAMATE--TRNA LIGASE"/>
    <property type="match status" value="1"/>
</dbReference>
<evidence type="ECO:0000256" key="3">
    <source>
        <dbReference type="ARBA" id="ARBA00011245"/>
    </source>
</evidence>
<keyword evidence="6 10" id="KW-0547">Nucleotide-binding</keyword>
<dbReference type="NCBIfam" id="TIGR00464">
    <property type="entry name" value="gltX_bact"/>
    <property type="match status" value="1"/>
</dbReference>
<dbReference type="InterPro" id="IPR020751">
    <property type="entry name" value="aa-tRNA-synth_I_codon-bd_sub2"/>
</dbReference>
<dbReference type="PANTHER" id="PTHR43311:SF2">
    <property type="entry name" value="GLUTAMATE--TRNA LIGASE, MITOCHONDRIAL-RELATED"/>
    <property type="match status" value="1"/>
</dbReference>
<accession>A0A1N6F4V1</accession>
<dbReference type="FunFam" id="3.40.50.620:FF:000007">
    <property type="entry name" value="Glutamate--tRNA ligase"/>
    <property type="match status" value="1"/>
</dbReference>
<evidence type="ECO:0000256" key="1">
    <source>
        <dbReference type="ARBA" id="ARBA00004496"/>
    </source>
</evidence>
<comment type="caution">
    <text evidence="10">Lacks conserved residue(s) required for the propagation of feature annotation.</text>
</comment>
<dbReference type="GO" id="GO:0005524">
    <property type="term" value="F:ATP binding"/>
    <property type="evidence" value="ECO:0007669"/>
    <property type="project" value="UniProtKB-UniRule"/>
</dbReference>
<comment type="catalytic activity">
    <reaction evidence="10">
        <text>tRNA(Glu) + L-glutamate + ATP = L-glutamyl-tRNA(Glu) + AMP + diphosphate</text>
        <dbReference type="Rhea" id="RHEA:23540"/>
        <dbReference type="Rhea" id="RHEA-COMP:9663"/>
        <dbReference type="Rhea" id="RHEA-COMP:9680"/>
        <dbReference type="ChEBI" id="CHEBI:29985"/>
        <dbReference type="ChEBI" id="CHEBI:30616"/>
        <dbReference type="ChEBI" id="CHEBI:33019"/>
        <dbReference type="ChEBI" id="CHEBI:78442"/>
        <dbReference type="ChEBI" id="CHEBI:78520"/>
        <dbReference type="ChEBI" id="CHEBI:456215"/>
        <dbReference type="EC" id="6.1.1.17"/>
    </reaction>
</comment>
<evidence type="ECO:0000256" key="4">
    <source>
        <dbReference type="ARBA" id="ARBA00022490"/>
    </source>
</evidence>
<dbReference type="InterPro" id="IPR049940">
    <property type="entry name" value="GluQ/Sye"/>
</dbReference>
<dbReference type="GO" id="GO:0006424">
    <property type="term" value="P:glutamyl-tRNA aminoacylation"/>
    <property type="evidence" value="ECO:0007669"/>
    <property type="project" value="UniProtKB-UniRule"/>
</dbReference>
<sequence>MKTRFAPSPTGYIHMGNARTALFNALMGHKRGATFLLRIEDTDTERSDMQYVDALKEDLKWLGLDWQEGPDVEGPNGPYFQSQRGDIYEKYYQQLLDAGLAYPCFCTPTELEVMRKAQAQAGQPPRYDGRCSRLTPEQVAQKKAEGIPYTLRFKVPKGEEVVFMDAIKGRQRFKTDDIGDFIIRKADGAAAFFFSNAIDDALMGVTHVIRGEDHLTNTPRQILLLEALGLPVPEYAHMSMIVGPDGSPLSKRHGSRSIRQLREEGFLPQALTNYMARLGHTYKDADNTLMDLQQLADGFELSQCGTAPARYDENQLRFWQKEAVQALSDEAAAQWLAPFAQDKVPAEKWPAFAALMRDNITLPDEAVAWAERLFEPVPLPQTELSVEVAPGFFEAGAEALAQGADFKQLTEALKATGAKGKQLFQPLRWALTGQLHGPELPVLFELMGREEALRRFRQAAEAAA</sequence>
<organism evidence="13 14">
    <name type="scientific">Sulfurivirga caldicuralii</name>
    <dbReference type="NCBI Taxonomy" id="364032"/>
    <lineage>
        <taxon>Bacteria</taxon>
        <taxon>Pseudomonadati</taxon>
        <taxon>Pseudomonadota</taxon>
        <taxon>Gammaproteobacteria</taxon>
        <taxon>Thiotrichales</taxon>
        <taxon>Piscirickettsiaceae</taxon>
        <taxon>Sulfurivirga</taxon>
    </lineage>
</organism>
<feature type="short sequence motif" description="'HIGH' region" evidence="10">
    <location>
        <begin position="7"/>
        <end position="17"/>
    </location>
</feature>
<comment type="function">
    <text evidence="10">Catalyzes the attachment of glutamate to tRNA(Glu) in a two-step reaction: glutamate is first activated by ATP to form Glu-AMP and then transferred to the acceptor end of tRNA(Glu).</text>
</comment>
<dbReference type="InterPro" id="IPR045462">
    <property type="entry name" value="aa-tRNA-synth_I_cd-bd"/>
</dbReference>
<dbReference type="GO" id="GO:0008270">
    <property type="term" value="F:zinc ion binding"/>
    <property type="evidence" value="ECO:0007669"/>
    <property type="project" value="InterPro"/>
</dbReference>
<dbReference type="RefSeq" id="WP_234947344.1">
    <property type="nucleotide sequence ID" value="NZ_FSRE01000002.1"/>
</dbReference>
<dbReference type="Gene3D" id="1.10.10.350">
    <property type="match status" value="1"/>
</dbReference>
<name>A0A1N6F4V1_9GAMM</name>
<dbReference type="Gene3D" id="3.40.50.620">
    <property type="entry name" value="HUPs"/>
    <property type="match status" value="1"/>
</dbReference>
<dbReference type="GO" id="GO:0004818">
    <property type="term" value="F:glutamate-tRNA ligase activity"/>
    <property type="evidence" value="ECO:0007669"/>
    <property type="project" value="UniProtKB-UniRule"/>
</dbReference>
<keyword evidence="4 10" id="KW-0963">Cytoplasm</keyword>
<dbReference type="EMBL" id="FSRE01000002">
    <property type="protein sequence ID" value="SIN90280.1"/>
    <property type="molecule type" value="Genomic_DNA"/>
</dbReference>
<comment type="subcellular location">
    <subcellularLocation>
        <location evidence="1 10">Cytoplasm</location>
    </subcellularLocation>
</comment>
<feature type="domain" description="Glutamyl/glutaminyl-tRNA synthetase class Ib catalytic" evidence="11">
    <location>
        <begin position="2"/>
        <end position="316"/>
    </location>
</feature>
<gene>
    <name evidence="10" type="primary">gltX</name>
    <name evidence="13" type="ORF">SAMN05443662_0919</name>
</gene>
<evidence type="ECO:0000313" key="14">
    <source>
        <dbReference type="Proteomes" id="UP000198461"/>
    </source>
</evidence>
<dbReference type="HAMAP" id="MF_00022">
    <property type="entry name" value="Glu_tRNA_synth_type1"/>
    <property type="match status" value="1"/>
</dbReference>
<proteinExistence type="inferred from homology"/>
<evidence type="ECO:0000256" key="2">
    <source>
        <dbReference type="ARBA" id="ARBA00007894"/>
    </source>
</evidence>
<dbReference type="InterPro" id="IPR033910">
    <property type="entry name" value="GluRS_core"/>
</dbReference>
<dbReference type="Pfam" id="PF00749">
    <property type="entry name" value="tRNA-synt_1c"/>
    <property type="match status" value="1"/>
</dbReference>
<dbReference type="InterPro" id="IPR000924">
    <property type="entry name" value="Glu/Gln-tRNA-synth"/>
</dbReference>
<evidence type="ECO:0000256" key="6">
    <source>
        <dbReference type="ARBA" id="ARBA00022741"/>
    </source>
</evidence>
<dbReference type="GO" id="GO:0000049">
    <property type="term" value="F:tRNA binding"/>
    <property type="evidence" value="ECO:0007669"/>
    <property type="project" value="InterPro"/>
</dbReference>
<keyword evidence="5 10" id="KW-0436">Ligase</keyword>
<dbReference type="Pfam" id="PF19269">
    <property type="entry name" value="Anticodon_2"/>
    <property type="match status" value="1"/>
</dbReference>
<keyword evidence="8 10" id="KW-0648">Protein biosynthesis</keyword>
<evidence type="ECO:0000256" key="7">
    <source>
        <dbReference type="ARBA" id="ARBA00022840"/>
    </source>
</evidence>
<evidence type="ECO:0000313" key="13">
    <source>
        <dbReference type="EMBL" id="SIN90280.1"/>
    </source>
</evidence>
<dbReference type="CDD" id="cd00808">
    <property type="entry name" value="GluRS_core"/>
    <property type="match status" value="1"/>
</dbReference>
<feature type="binding site" evidence="10">
    <location>
        <position position="251"/>
    </location>
    <ligand>
        <name>ATP</name>
        <dbReference type="ChEBI" id="CHEBI:30616"/>
    </ligand>
</feature>
<dbReference type="Proteomes" id="UP000198461">
    <property type="component" value="Unassembled WGS sequence"/>
</dbReference>
<dbReference type="PROSITE" id="PS00178">
    <property type="entry name" value="AA_TRNA_LIGASE_I"/>
    <property type="match status" value="1"/>
</dbReference>
<feature type="domain" description="Aminoacyl-tRNA synthetase class I anticodon-binding" evidence="12">
    <location>
        <begin position="406"/>
        <end position="459"/>
    </location>
</feature>
<dbReference type="InterPro" id="IPR001412">
    <property type="entry name" value="aa-tRNA-synth_I_CS"/>
</dbReference>
<dbReference type="SUPFAM" id="SSF52374">
    <property type="entry name" value="Nucleotidylyl transferase"/>
    <property type="match status" value="1"/>
</dbReference>
<dbReference type="SUPFAM" id="SSF48163">
    <property type="entry name" value="An anticodon-binding domain of class I aminoacyl-tRNA synthetases"/>
    <property type="match status" value="1"/>
</dbReference>
<evidence type="ECO:0000256" key="10">
    <source>
        <dbReference type="HAMAP-Rule" id="MF_00022"/>
    </source>
</evidence>
<dbReference type="PRINTS" id="PR00987">
    <property type="entry name" value="TRNASYNTHGLU"/>
</dbReference>
<comment type="similarity">
    <text evidence="2 10">Belongs to the class-I aminoacyl-tRNA synthetase family. Glutamate--tRNA ligase type 1 subfamily.</text>
</comment>
<evidence type="ECO:0000259" key="12">
    <source>
        <dbReference type="Pfam" id="PF19269"/>
    </source>
</evidence>
<evidence type="ECO:0000256" key="5">
    <source>
        <dbReference type="ARBA" id="ARBA00022598"/>
    </source>
</evidence>
<dbReference type="EC" id="6.1.1.17" evidence="10"/>
<dbReference type="InterPro" id="IPR004527">
    <property type="entry name" value="Glu-tRNA-ligase_bac/mito"/>
</dbReference>